<dbReference type="OrthoDB" id="4941530at2"/>
<dbReference type="RefSeq" id="WP_125089362.1">
    <property type="nucleotide sequence ID" value="NZ_RSAA01000007.1"/>
</dbReference>
<evidence type="ECO:0000313" key="2">
    <source>
        <dbReference type="EMBL" id="RRO18009.1"/>
    </source>
</evidence>
<keyword evidence="3" id="KW-1185">Reference proteome</keyword>
<proteinExistence type="predicted"/>
<protein>
    <submittedName>
        <fullName evidence="2">Nuclear transport factor 2 family protein</fullName>
    </submittedName>
</protein>
<evidence type="ECO:0000313" key="3">
    <source>
        <dbReference type="Proteomes" id="UP000274515"/>
    </source>
</evidence>
<dbReference type="Gene3D" id="3.10.450.50">
    <property type="match status" value="1"/>
</dbReference>
<name>A0A3R8R4C4_9PSEU</name>
<accession>A0A3R8R4C4</accession>
<dbReference type="Proteomes" id="UP000274515">
    <property type="component" value="Unassembled WGS sequence"/>
</dbReference>
<sequence>MDLVALEEIKRVKHRYLRAVDLKLWHELADTLTEDAVGDYGTEAAGSQLHLVGREEILTFMRDNLGPGIITTHFAGQPEIDVDGDTATGTWVFEDTVIATEFKTIIRGAAFYEDTYRRGSDGQWRISQTGYTRTYEFMHTFDDLPHFNLTANRWA</sequence>
<organism evidence="2 3">
    <name type="scientific">Saccharopolyspora rhizosphaerae</name>
    <dbReference type="NCBI Taxonomy" id="2492662"/>
    <lineage>
        <taxon>Bacteria</taxon>
        <taxon>Bacillati</taxon>
        <taxon>Actinomycetota</taxon>
        <taxon>Actinomycetes</taxon>
        <taxon>Pseudonocardiales</taxon>
        <taxon>Pseudonocardiaceae</taxon>
        <taxon>Saccharopolyspora</taxon>
    </lineage>
</organism>
<evidence type="ECO:0000259" key="1">
    <source>
        <dbReference type="Pfam" id="PF13577"/>
    </source>
</evidence>
<dbReference type="CDD" id="cd00531">
    <property type="entry name" value="NTF2_like"/>
    <property type="match status" value="1"/>
</dbReference>
<gene>
    <name evidence="2" type="ORF">EIL87_06995</name>
</gene>
<reference evidence="2 3" key="1">
    <citation type="submission" date="2018-11" db="EMBL/GenBank/DDBJ databases">
        <title>Saccharopolyspora rhizosphaerae sp. nov., an actinomycete isolated from rhizosphere soil in Thailand.</title>
        <authorList>
            <person name="Intra B."/>
            <person name="Euanorasetr J."/>
            <person name="Take A."/>
            <person name="Inahashi Y."/>
            <person name="Mori M."/>
            <person name="Panbangred W."/>
            <person name="Matsumoto A."/>
        </authorList>
    </citation>
    <scope>NUCLEOTIDE SEQUENCE [LARGE SCALE GENOMIC DNA]</scope>
    <source>
        <strain evidence="2 3">H219</strain>
    </source>
</reference>
<dbReference type="Pfam" id="PF13577">
    <property type="entry name" value="SnoaL_4"/>
    <property type="match status" value="1"/>
</dbReference>
<dbReference type="EMBL" id="RSAA01000007">
    <property type="protein sequence ID" value="RRO18009.1"/>
    <property type="molecule type" value="Genomic_DNA"/>
</dbReference>
<feature type="domain" description="SnoaL-like" evidence="1">
    <location>
        <begin position="5"/>
        <end position="128"/>
    </location>
</feature>
<dbReference type="InterPro" id="IPR037401">
    <property type="entry name" value="SnoaL-like"/>
</dbReference>
<comment type="caution">
    <text evidence="2">The sequence shown here is derived from an EMBL/GenBank/DDBJ whole genome shotgun (WGS) entry which is preliminary data.</text>
</comment>
<dbReference type="SUPFAM" id="SSF54427">
    <property type="entry name" value="NTF2-like"/>
    <property type="match status" value="1"/>
</dbReference>
<dbReference type="AlphaFoldDB" id="A0A3R8R4C4"/>
<dbReference type="InterPro" id="IPR032710">
    <property type="entry name" value="NTF2-like_dom_sf"/>
</dbReference>